<dbReference type="SUPFAM" id="SSF52540">
    <property type="entry name" value="P-loop containing nucleoside triphosphate hydrolases"/>
    <property type="match status" value="1"/>
</dbReference>
<reference evidence="5" key="1">
    <citation type="submission" date="2013-07" db="EMBL/GenBank/DDBJ databases">
        <title>The genome of Eucalyptus grandis.</title>
        <authorList>
            <person name="Schmutz J."/>
            <person name="Hayes R."/>
            <person name="Myburg A."/>
            <person name="Tuskan G."/>
            <person name="Grattapaglia D."/>
            <person name="Rokhsar D.S."/>
        </authorList>
    </citation>
    <scope>NUCLEOTIDE SEQUENCE</scope>
    <source>
        <tissue evidence="5">Leaf extractions</tissue>
    </source>
</reference>
<accession>A0A059CSS8</accession>
<sequence length="1104" mass="124335">MEGCGYEVFLSFRGPDTRAGLTDHLYTSLIDAGVRAYEDDEELRVGEDIGGDLLRAIEQSKIFIPILSKGYASNIWCLKELALMVEYRKREGRLILPIFYDVSPSEVRLQMGGYGAAFRLHEMKKRFDNETIREWRGALQELGSLRGWDAQDEAYSMEKMKDEARWRAADMETSYGNYAILPVQNLVGIDDKVKHMTDLLEMEVNDEVHIVGIYGTDGIGKTTLAKAVYKCISSCFDSCSFLAEVEEAKNSHGIQFLQNKLICDILEQDCEDVSFDERIEDYLDIFCEMKVLIVVDDVEKPSDLHAIVGDHLHWFGPGSRIIVTSKNCGILKEYDPEKARTCLVSALDNGQAFELFCRHAFRMQSSIPDYDGLTKWIVNATAKLPLAVEVLGSFLRGKSIQEWENMKKSMEVRMMSYQETSVGLEEIWDICYKELDQQQKDIFLDIACFVFGVDARTASYMWPNCHLPSSGCILMPLAKIGENNELQMHRSLRCLGKRILNQEGSEGPIGSKFSIQDMFPKAISRKKGIVNVEALSFDFTAGDFKGMQGVRFFKLNNAKVSGDFADAFPSLRWLCWQRCPLEFDATNFILRELVILDLSWSKVTKDWGGWTKIKMEKLKVLNLTGCSGLLITPNFSDYKDLEILILERCSRLVKLDPSIGNLKSLVSLNLKFCSRLNGLPEELGCTTALKELFIDGTCVRQIPISIGNLKQLEILSGLKCSPLTHLPGSICYLTTLSELSLDGAKISELLSSLGELLNLRRLSLRDCRYLEKLPYSIGKMMLLEKLDISATSISELPNSIRNLKSLKVLRMDSSFIQAIPREIGNLTKLEELHASWCRSLKGPIPDDIGGLHCLRSLMLGHSSIFSLPPNISAIPGLHTLDLIQCDEIEMLPKLPLSLICLRVSSKRMKGIPPLENLGELEELCLSDGPDGDPKACQPPPKFFSICFPKLRKLKLSLSQVIKLNFVTKYTTRWRTLPGLSKEVFETLSVFKLYDSAIEEIEGLERLKALKRLDISNCNLRNLNGIGQLTSLRSLILSNCDYLDSLPDLSNLKLLKVIEMRRCEMIHQIEGIENLTSLKSLNISECPAENSVQVQNALKVLSTVT</sequence>
<dbReference type="Gene3D" id="3.40.50.300">
    <property type="entry name" value="P-loop containing nucleotide triphosphate hydrolases"/>
    <property type="match status" value="1"/>
</dbReference>
<dbReference type="PANTHER" id="PTHR11017">
    <property type="entry name" value="LEUCINE-RICH REPEAT-CONTAINING PROTEIN"/>
    <property type="match status" value="1"/>
</dbReference>
<dbReference type="Gramene" id="KCW81279">
    <property type="protein sequence ID" value="KCW81279"/>
    <property type="gene ID" value="EUGRSUZ_C02650"/>
</dbReference>
<dbReference type="InterPro" id="IPR002182">
    <property type="entry name" value="NB-ARC"/>
</dbReference>
<organism evidence="5">
    <name type="scientific">Eucalyptus grandis</name>
    <name type="common">Flooded gum</name>
    <dbReference type="NCBI Taxonomy" id="71139"/>
    <lineage>
        <taxon>Eukaryota</taxon>
        <taxon>Viridiplantae</taxon>
        <taxon>Streptophyta</taxon>
        <taxon>Embryophyta</taxon>
        <taxon>Tracheophyta</taxon>
        <taxon>Spermatophyta</taxon>
        <taxon>Magnoliopsida</taxon>
        <taxon>eudicotyledons</taxon>
        <taxon>Gunneridae</taxon>
        <taxon>Pentapetalae</taxon>
        <taxon>rosids</taxon>
        <taxon>malvids</taxon>
        <taxon>Myrtales</taxon>
        <taxon>Myrtaceae</taxon>
        <taxon>Myrtoideae</taxon>
        <taxon>Eucalypteae</taxon>
        <taxon>Eucalyptus</taxon>
    </lineage>
</organism>
<dbReference type="PANTHER" id="PTHR11017:SF570">
    <property type="entry name" value="DISEASE RESISTANCE PROTEIN (TIR-NBS CLASS)-RELATED"/>
    <property type="match status" value="1"/>
</dbReference>
<protein>
    <recommendedName>
        <fullName evidence="4">TIR domain-containing protein</fullName>
    </recommendedName>
</protein>
<dbReference type="SUPFAM" id="SSF52058">
    <property type="entry name" value="L domain-like"/>
    <property type="match status" value="2"/>
</dbReference>
<dbReference type="EMBL" id="KK198755">
    <property type="protein sequence ID" value="KCW81279.1"/>
    <property type="molecule type" value="Genomic_DNA"/>
</dbReference>
<evidence type="ECO:0000256" key="1">
    <source>
        <dbReference type="ARBA" id="ARBA00022614"/>
    </source>
</evidence>
<dbReference type="AlphaFoldDB" id="A0A059CSS8"/>
<evidence type="ECO:0000313" key="5">
    <source>
        <dbReference type="EMBL" id="KCW81279.1"/>
    </source>
</evidence>
<gene>
    <name evidence="5" type="ORF">EUGRSUZ_C02650</name>
</gene>
<dbReference type="InParanoid" id="A0A059CSS8"/>
<dbReference type="Gene3D" id="3.40.50.10140">
    <property type="entry name" value="Toll/interleukin-1 receptor homology (TIR) domain"/>
    <property type="match status" value="1"/>
</dbReference>
<dbReference type="GO" id="GO:0007165">
    <property type="term" value="P:signal transduction"/>
    <property type="evidence" value="ECO:0007669"/>
    <property type="project" value="InterPro"/>
</dbReference>
<dbReference type="Gene3D" id="1.10.8.430">
    <property type="entry name" value="Helical domain of apoptotic protease-activating factors"/>
    <property type="match status" value="1"/>
</dbReference>
<dbReference type="InterPro" id="IPR003591">
    <property type="entry name" value="Leu-rich_rpt_typical-subtyp"/>
</dbReference>
<feature type="domain" description="TIR" evidence="4">
    <location>
        <begin position="4"/>
        <end position="168"/>
    </location>
</feature>
<dbReference type="GO" id="GO:0043531">
    <property type="term" value="F:ADP binding"/>
    <property type="evidence" value="ECO:0007669"/>
    <property type="project" value="InterPro"/>
</dbReference>
<proteinExistence type="predicted"/>
<evidence type="ECO:0000256" key="3">
    <source>
        <dbReference type="ARBA" id="ARBA00022821"/>
    </source>
</evidence>
<name>A0A059CSS8_EUCGR</name>
<dbReference type="InterPro" id="IPR044974">
    <property type="entry name" value="Disease_R_plants"/>
</dbReference>
<keyword evidence="1" id="KW-0433">Leucine-rich repeat</keyword>
<keyword evidence="2" id="KW-0677">Repeat</keyword>
<dbReference type="InterPro" id="IPR032675">
    <property type="entry name" value="LRR_dom_sf"/>
</dbReference>
<dbReference type="InterPro" id="IPR000157">
    <property type="entry name" value="TIR_dom"/>
</dbReference>
<dbReference type="InterPro" id="IPR027417">
    <property type="entry name" value="P-loop_NTPase"/>
</dbReference>
<dbReference type="Pfam" id="PF01582">
    <property type="entry name" value="TIR"/>
    <property type="match status" value="1"/>
</dbReference>
<dbReference type="PROSITE" id="PS50104">
    <property type="entry name" value="TIR"/>
    <property type="match status" value="1"/>
</dbReference>
<dbReference type="SMART" id="SM00255">
    <property type="entry name" value="TIR"/>
    <property type="match status" value="1"/>
</dbReference>
<dbReference type="InterPro" id="IPR042197">
    <property type="entry name" value="Apaf_helical"/>
</dbReference>
<dbReference type="Pfam" id="PF23598">
    <property type="entry name" value="LRR_14"/>
    <property type="match status" value="1"/>
</dbReference>
<evidence type="ECO:0000259" key="4">
    <source>
        <dbReference type="PROSITE" id="PS50104"/>
    </source>
</evidence>
<evidence type="ECO:0000256" key="2">
    <source>
        <dbReference type="ARBA" id="ARBA00022737"/>
    </source>
</evidence>
<dbReference type="SUPFAM" id="SSF52200">
    <property type="entry name" value="Toll/Interleukin receptor TIR domain"/>
    <property type="match status" value="1"/>
</dbReference>
<dbReference type="GO" id="GO:0051707">
    <property type="term" value="P:response to other organism"/>
    <property type="evidence" value="ECO:0007669"/>
    <property type="project" value="UniProtKB-ARBA"/>
</dbReference>
<dbReference type="GO" id="GO:0006952">
    <property type="term" value="P:defense response"/>
    <property type="evidence" value="ECO:0007669"/>
    <property type="project" value="UniProtKB-KW"/>
</dbReference>
<dbReference type="InterPro" id="IPR035897">
    <property type="entry name" value="Toll_tir_struct_dom_sf"/>
</dbReference>
<dbReference type="SMART" id="SM00369">
    <property type="entry name" value="LRR_TYP"/>
    <property type="match status" value="4"/>
</dbReference>
<dbReference type="PRINTS" id="PR00364">
    <property type="entry name" value="DISEASERSIST"/>
</dbReference>
<dbReference type="Gene3D" id="3.80.10.10">
    <property type="entry name" value="Ribonuclease Inhibitor"/>
    <property type="match status" value="3"/>
</dbReference>
<keyword evidence="3" id="KW-0611">Plant defense</keyword>
<dbReference type="Pfam" id="PF00931">
    <property type="entry name" value="NB-ARC"/>
    <property type="match status" value="1"/>
</dbReference>
<dbReference type="InterPro" id="IPR055414">
    <property type="entry name" value="LRR_R13L4/SHOC2-like"/>
</dbReference>